<accession>A0A0W1RDK0</accession>
<dbReference type="InterPro" id="IPR019897">
    <property type="entry name" value="RidA_CS"/>
</dbReference>
<comment type="caution">
    <text evidence="2">The sequence shown here is derived from an EMBL/GenBank/DDBJ whole genome shotgun (WGS) entry which is preliminary data.</text>
</comment>
<keyword evidence="3" id="KW-1185">Reference proteome</keyword>
<proteinExistence type="inferred from homology"/>
<dbReference type="PROSITE" id="PS01094">
    <property type="entry name" value="UPF0076"/>
    <property type="match status" value="1"/>
</dbReference>
<evidence type="ECO:0000313" key="2">
    <source>
        <dbReference type="EMBL" id="KTG11474.1"/>
    </source>
</evidence>
<dbReference type="OrthoDB" id="371655at2157"/>
<dbReference type="FunFam" id="3.30.1330.40:FF:000001">
    <property type="entry name" value="L-PSP family endoribonuclease"/>
    <property type="match status" value="1"/>
</dbReference>
<dbReference type="AlphaFoldDB" id="A0A0W1RDK0"/>
<organism evidence="2 3">
    <name type="scientific">Haloprofundus marisrubri</name>
    <dbReference type="NCBI Taxonomy" id="1514971"/>
    <lineage>
        <taxon>Archaea</taxon>
        <taxon>Methanobacteriati</taxon>
        <taxon>Methanobacteriota</taxon>
        <taxon>Stenosarchaea group</taxon>
        <taxon>Halobacteria</taxon>
        <taxon>Halobacteriales</taxon>
        <taxon>Haloferacaceae</taxon>
        <taxon>Haloprofundus</taxon>
    </lineage>
</organism>
<evidence type="ECO:0000313" key="3">
    <source>
        <dbReference type="Proteomes" id="UP000054387"/>
    </source>
</evidence>
<dbReference type="STRING" id="1514971.AUR64_04260"/>
<sequence>MEEIQAEKAPASIGPFSQAIKDGDRIFVSGQGPVDPESGEVVSENIGEQTAQTLENINTVLEAAECSLDDVVKATVFVTDMDNYDEINEVYGEYMSDPYPARSAFEVRDLPIDIGVEIEVIATTN</sequence>
<dbReference type="InterPro" id="IPR006056">
    <property type="entry name" value="RidA"/>
</dbReference>
<evidence type="ECO:0000256" key="1">
    <source>
        <dbReference type="ARBA" id="ARBA00010552"/>
    </source>
</evidence>
<dbReference type="PANTHER" id="PTHR11803:SF39">
    <property type="entry name" value="2-IMINOBUTANOATE_2-IMINOPROPANOATE DEAMINASE"/>
    <property type="match status" value="1"/>
</dbReference>
<dbReference type="GO" id="GO:0019239">
    <property type="term" value="F:deaminase activity"/>
    <property type="evidence" value="ECO:0007669"/>
    <property type="project" value="TreeGrafter"/>
</dbReference>
<dbReference type="Proteomes" id="UP000054387">
    <property type="component" value="Unassembled WGS sequence"/>
</dbReference>
<dbReference type="RefSeq" id="WP_058580208.1">
    <property type="nucleotide sequence ID" value="NZ_LOPU01000004.1"/>
</dbReference>
<protein>
    <submittedName>
        <fullName evidence="2">Reactive intermediate/imine deaminase</fullName>
    </submittedName>
</protein>
<gene>
    <name evidence="2" type="ORF">AUR64_04260</name>
</gene>
<dbReference type="GO" id="GO:0005829">
    <property type="term" value="C:cytosol"/>
    <property type="evidence" value="ECO:0007669"/>
    <property type="project" value="TreeGrafter"/>
</dbReference>
<name>A0A0W1RDK0_9EURY</name>
<dbReference type="CDD" id="cd00448">
    <property type="entry name" value="YjgF_YER057c_UK114_family"/>
    <property type="match status" value="1"/>
</dbReference>
<dbReference type="Gene3D" id="3.30.1330.40">
    <property type="entry name" value="RutC-like"/>
    <property type="match status" value="1"/>
</dbReference>
<comment type="similarity">
    <text evidence="1">Belongs to the RutC family.</text>
</comment>
<dbReference type="Pfam" id="PF01042">
    <property type="entry name" value="Ribonuc_L-PSP"/>
    <property type="match status" value="1"/>
</dbReference>
<dbReference type="NCBIfam" id="TIGR00004">
    <property type="entry name" value="Rid family detoxifying hydrolase"/>
    <property type="match status" value="1"/>
</dbReference>
<dbReference type="EMBL" id="LOPU01000004">
    <property type="protein sequence ID" value="KTG11474.1"/>
    <property type="molecule type" value="Genomic_DNA"/>
</dbReference>
<dbReference type="SUPFAM" id="SSF55298">
    <property type="entry name" value="YjgF-like"/>
    <property type="match status" value="1"/>
</dbReference>
<dbReference type="InterPro" id="IPR035959">
    <property type="entry name" value="RutC-like_sf"/>
</dbReference>
<reference evidence="2 3" key="1">
    <citation type="submission" date="2015-12" db="EMBL/GenBank/DDBJ databases">
        <title>Haloprofundus marisrubri gen. nov., sp. nov., an extremely halophilic archaeon isolated from the Discovery deep brine-seawater interface in the Red Sea.</title>
        <authorList>
            <person name="Zhang G."/>
            <person name="Stingl U."/>
            <person name="Rashid M."/>
        </authorList>
    </citation>
    <scope>NUCLEOTIDE SEQUENCE [LARGE SCALE GENOMIC DNA]</scope>
    <source>
        <strain evidence="2 3">SB9</strain>
    </source>
</reference>
<dbReference type="PANTHER" id="PTHR11803">
    <property type="entry name" value="2-IMINOBUTANOATE/2-IMINOPROPANOATE DEAMINASE RIDA"/>
    <property type="match status" value="1"/>
</dbReference>
<dbReference type="InterPro" id="IPR006175">
    <property type="entry name" value="YjgF/YER057c/UK114"/>
</dbReference>